<evidence type="ECO:0000256" key="2">
    <source>
        <dbReference type="ARBA" id="ARBA00023125"/>
    </source>
</evidence>
<dbReference type="SUPFAM" id="SSF46785">
    <property type="entry name" value="Winged helix' DNA-binding domain"/>
    <property type="match status" value="1"/>
</dbReference>
<dbReference type="Proteomes" id="UP000186599">
    <property type="component" value="Unassembled WGS sequence"/>
</dbReference>
<proteinExistence type="predicted"/>
<dbReference type="GO" id="GO:0003677">
    <property type="term" value="F:DNA binding"/>
    <property type="evidence" value="ECO:0007669"/>
    <property type="project" value="UniProtKB-KW"/>
</dbReference>
<feature type="domain" description="HTH arsR-type" evidence="4">
    <location>
        <begin position="9"/>
        <end position="105"/>
    </location>
</feature>
<dbReference type="AlphaFoldDB" id="A0A031M937"/>
<dbReference type="OrthoDB" id="9796124at2"/>
<dbReference type="Pfam" id="PF01022">
    <property type="entry name" value="HTH_5"/>
    <property type="match status" value="1"/>
</dbReference>
<organism evidence="5 8">
    <name type="scientific">Halopseudomonas bauzanensis</name>
    <dbReference type="NCBI Taxonomy" id="653930"/>
    <lineage>
        <taxon>Bacteria</taxon>
        <taxon>Pseudomonadati</taxon>
        <taxon>Pseudomonadota</taxon>
        <taxon>Gammaproteobacteria</taxon>
        <taxon>Pseudomonadales</taxon>
        <taxon>Pseudomonadaceae</taxon>
        <taxon>Halopseudomonas</taxon>
    </lineage>
</organism>
<dbReference type="InterPro" id="IPR051081">
    <property type="entry name" value="HTH_MetalResp_TranReg"/>
</dbReference>
<dbReference type="InterPro" id="IPR001845">
    <property type="entry name" value="HTH_ArsR_DNA-bd_dom"/>
</dbReference>
<sequence>MITSESLAAMREHARAAAALMKSLSNENRLMILCTLVGGEMSVSELNERVPLSQSALSQHLASLRESELVETRKEAQTVYYRLKGDAATKIITVLQSIYCPTEER</sequence>
<dbReference type="InterPro" id="IPR011991">
    <property type="entry name" value="ArsR-like_HTH"/>
</dbReference>
<name>A0A031M937_9GAMM</name>
<keyword evidence="2 6" id="KW-0238">DNA-binding</keyword>
<evidence type="ECO:0000313" key="6">
    <source>
        <dbReference type="EMBL" id="SFM31845.1"/>
    </source>
</evidence>
<dbReference type="InterPro" id="IPR036390">
    <property type="entry name" value="WH_DNA-bd_sf"/>
</dbReference>
<dbReference type="GO" id="GO:0003700">
    <property type="term" value="F:DNA-binding transcription factor activity"/>
    <property type="evidence" value="ECO:0007669"/>
    <property type="project" value="InterPro"/>
</dbReference>
<reference evidence="7 8" key="1">
    <citation type="submission" date="2016-10" db="EMBL/GenBank/DDBJ databases">
        <authorList>
            <person name="de Groot N.N."/>
        </authorList>
    </citation>
    <scope>NUCLEOTIDE SEQUENCE [LARGE SCALE GENOMIC DNA]</scope>
    <source>
        <strain evidence="6 7">CGMCC 1.9095</strain>
        <strain evidence="5 8">DSM 22558</strain>
    </source>
</reference>
<evidence type="ECO:0000313" key="7">
    <source>
        <dbReference type="Proteomes" id="UP000186599"/>
    </source>
</evidence>
<keyword evidence="3" id="KW-0804">Transcription</keyword>
<dbReference type="PROSITE" id="PS50987">
    <property type="entry name" value="HTH_ARSR_2"/>
    <property type="match status" value="1"/>
</dbReference>
<dbReference type="PANTHER" id="PTHR33154:SF28">
    <property type="entry name" value="HTH-TYPE TRANSCRIPTIONAL REGULATOR YGAV-RELATED"/>
    <property type="match status" value="1"/>
</dbReference>
<dbReference type="Gene3D" id="1.10.10.10">
    <property type="entry name" value="Winged helix-like DNA-binding domain superfamily/Winged helix DNA-binding domain"/>
    <property type="match status" value="1"/>
</dbReference>
<dbReference type="RefSeq" id="WP_036992888.1">
    <property type="nucleotide sequence ID" value="NZ_FOGN01000008.1"/>
</dbReference>
<accession>A0A031M937</accession>
<dbReference type="PANTHER" id="PTHR33154">
    <property type="entry name" value="TRANSCRIPTIONAL REGULATOR, ARSR FAMILY"/>
    <property type="match status" value="1"/>
</dbReference>
<dbReference type="InterPro" id="IPR036388">
    <property type="entry name" value="WH-like_DNA-bd_sf"/>
</dbReference>
<evidence type="ECO:0000313" key="5">
    <source>
        <dbReference type="EMBL" id="SES31735.1"/>
    </source>
</evidence>
<evidence type="ECO:0000256" key="1">
    <source>
        <dbReference type="ARBA" id="ARBA00023015"/>
    </source>
</evidence>
<dbReference type="PRINTS" id="PR00778">
    <property type="entry name" value="HTHARSR"/>
</dbReference>
<dbReference type="EMBL" id="FOUA01000008">
    <property type="protein sequence ID" value="SFM31845.1"/>
    <property type="molecule type" value="Genomic_DNA"/>
</dbReference>
<dbReference type="NCBIfam" id="NF033788">
    <property type="entry name" value="HTH_metalloreg"/>
    <property type="match status" value="1"/>
</dbReference>
<evidence type="ECO:0000313" key="8">
    <source>
        <dbReference type="Proteomes" id="UP000186904"/>
    </source>
</evidence>
<keyword evidence="7" id="KW-1185">Reference proteome</keyword>
<evidence type="ECO:0000256" key="3">
    <source>
        <dbReference type="ARBA" id="ARBA00023163"/>
    </source>
</evidence>
<dbReference type="STRING" id="653930.SAMN05216589_3155"/>
<protein>
    <submittedName>
        <fullName evidence="5 6">Transcriptional regulator, ArsR family</fullName>
    </submittedName>
</protein>
<keyword evidence="1" id="KW-0805">Transcription regulation</keyword>
<dbReference type="SMART" id="SM00418">
    <property type="entry name" value="HTH_ARSR"/>
    <property type="match status" value="1"/>
</dbReference>
<dbReference type="EMBL" id="FOGN01000008">
    <property type="protein sequence ID" value="SES31735.1"/>
    <property type="molecule type" value="Genomic_DNA"/>
</dbReference>
<dbReference type="Proteomes" id="UP000186904">
    <property type="component" value="Unassembled WGS sequence"/>
</dbReference>
<evidence type="ECO:0000259" key="4">
    <source>
        <dbReference type="PROSITE" id="PS50987"/>
    </source>
</evidence>
<dbReference type="CDD" id="cd00090">
    <property type="entry name" value="HTH_ARSR"/>
    <property type="match status" value="1"/>
</dbReference>
<gene>
    <name evidence="6" type="ORF">SAMN04487855_3153</name>
    <name evidence="5" type="ORF">SAMN05216589_3155</name>
</gene>